<evidence type="ECO:0000313" key="1">
    <source>
        <dbReference type="EMBL" id="AFC99775.1"/>
    </source>
</evidence>
<gene>
    <name evidence="1" type="ordered locus">Mtc_1020</name>
</gene>
<dbReference type="eggNOG" id="arCOG11012">
    <property type="taxonomic scope" value="Archaea"/>
</dbReference>
<keyword evidence="2" id="KW-1185">Reference proteome</keyword>
<dbReference type="KEGG" id="mez:Mtc_1020"/>
<evidence type="ECO:0000313" key="2">
    <source>
        <dbReference type="Proteomes" id="UP000005233"/>
    </source>
</evidence>
<dbReference type="AlphaFoldDB" id="H8I5V8"/>
<proteinExistence type="predicted"/>
<dbReference type="HOGENOM" id="CLU_978632_0_0_2"/>
<protein>
    <submittedName>
        <fullName evidence="1">Uncharacterized protein</fullName>
    </submittedName>
</protein>
<name>H8I5V8_METCZ</name>
<reference evidence="1 2" key="1">
    <citation type="journal article" date="2012" name="J. Bacteriol.">
        <title>Complete genome sequence of a thermophilic methanogen, Methanocella conradii HZ254, isolated from Chinese rice field soil.</title>
        <authorList>
            <person name="Lu Z."/>
            <person name="Lu Y."/>
        </authorList>
    </citation>
    <scope>NUCLEOTIDE SEQUENCE [LARGE SCALE GENOMIC DNA]</scope>
    <source>
        <strain evidence="2">DSM 24694 / JCM 17849 / CGMCC 1.5162 / HZ254</strain>
    </source>
</reference>
<dbReference type="Proteomes" id="UP000005233">
    <property type="component" value="Chromosome"/>
</dbReference>
<dbReference type="EMBL" id="CP003243">
    <property type="protein sequence ID" value="AFC99775.1"/>
    <property type="molecule type" value="Genomic_DNA"/>
</dbReference>
<organism evidence="1 2">
    <name type="scientific">Methanocella conradii (strain DSM 24694 / JCM 17849 / CGMCC 1.5162 / HZ254)</name>
    <dbReference type="NCBI Taxonomy" id="1041930"/>
    <lineage>
        <taxon>Archaea</taxon>
        <taxon>Methanobacteriati</taxon>
        <taxon>Methanobacteriota</taxon>
        <taxon>Stenosarchaea group</taxon>
        <taxon>Methanomicrobia</taxon>
        <taxon>Methanocellales</taxon>
        <taxon>Methanocellaceae</taxon>
        <taxon>Methanocella</taxon>
    </lineage>
</organism>
<accession>H8I5V8</accession>
<sequence>MRKLQLCLLMTAIMLVGALASNAYAQAIVSGSIPFDPDNLNGVKSAANLTIYAIGPGGAEIKVNPDAYGNFSMILPGNGTYSFRVEPSKLDYLNKTTNASYSIFYPDGTANVFIKVVPDQGLKNVTIPAMKVAYPTISGTIPFDPGNYNNVTSVTDLTIYAINESGFSVRTNPNPDGTFSMDVVGSGKYSFRVIPSRLDYVDKSTDMAYSIQYPDATNNKFTVNVPDEGIKNLTIKTWKVMTGVPTATPTAIPAGTPTPKPSPGFTMLAALAMLGAAVATMKKL</sequence>
<dbReference type="STRING" id="1041930.Mtc_1020"/>